<keyword evidence="3" id="KW-1185">Reference proteome</keyword>
<feature type="transmembrane region" description="Helical" evidence="1">
    <location>
        <begin position="185"/>
        <end position="211"/>
    </location>
</feature>
<dbReference type="Proteomes" id="UP000199705">
    <property type="component" value="Unassembled WGS sequence"/>
</dbReference>
<name>A0A1G7Z0R6_9SPHI</name>
<feature type="transmembrane region" description="Helical" evidence="1">
    <location>
        <begin position="217"/>
        <end position="244"/>
    </location>
</feature>
<feature type="transmembrane region" description="Helical" evidence="1">
    <location>
        <begin position="103"/>
        <end position="123"/>
    </location>
</feature>
<keyword evidence="1" id="KW-0812">Transmembrane</keyword>
<feature type="transmembrane region" description="Helical" evidence="1">
    <location>
        <begin position="79"/>
        <end position="96"/>
    </location>
</feature>
<dbReference type="EMBL" id="FNCG01000006">
    <property type="protein sequence ID" value="SDH02185.1"/>
    <property type="molecule type" value="Genomic_DNA"/>
</dbReference>
<protein>
    <recommendedName>
        <fullName evidence="4">O-Antigen ligase</fullName>
    </recommendedName>
</protein>
<evidence type="ECO:0008006" key="4">
    <source>
        <dbReference type="Google" id="ProtNLM"/>
    </source>
</evidence>
<gene>
    <name evidence="2" type="ORF">SAMN05192573_106106</name>
</gene>
<feature type="transmembrane region" description="Helical" evidence="1">
    <location>
        <begin position="496"/>
        <end position="515"/>
    </location>
</feature>
<dbReference type="STRING" id="551996.SAMN05192573_106106"/>
<feature type="transmembrane region" description="Helical" evidence="1">
    <location>
        <begin position="39"/>
        <end position="63"/>
    </location>
</feature>
<evidence type="ECO:0000256" key="1">
    <source>
        <dbReference type="SAM" id="Phobius"/>
    </source>
</evidence>
<evidence type="ECO:0000313" key="3">
    <source>
        <dbReference type="Proteomes" id="UP000199705"/>
    </source>
</evidence>
<organism evidence="2 3">
    <name type="scientific">Mucilaginibacter gossypii</name>
    <dbReference type="NCBI Taxonomy" id="551996"/>
    <lineage>
        <taxon>Bacteria</taxon>
        <taxon>Pseudomonadati</taxon>
        <taxon>Bacteroidota</taxon>
        <taxon>Sphingobacteriia</taxon>
        <taxon>Sphingobacteriales</taxon>
        <taxon>Sphingobacteriaceae</taxon>
        <taxon>Mucilaginibacter</taxon>
    </lineage>
</organism>
<accession>A0A1G7Z0R6</accession>
<sequence>MRQGRQNREMNINKYKGIMTISLPGFDIKRWKTYADWRLLIFLLLFINVRIPFKIVALIFVYISQFNFQFGFKLRNSRIPLFYLLVFPIAIAAAVINQNFSNLYYIPVFGWALICWALALLAVHQVKLMVDKTDAETIYRTLIIFFIINAAFSAGNLTHIMWITKSINPYAFMGMHQRYYINTGDNVMGISFDISSTNAVICAFGVFYFIYKNSLPMMIVCMSTLALTYSNLISILVLLILAFIFVYKTTRNQKSMIVVALLLYVISLVKISPQNEKYINEVTKSTLRENRIEKQGHAAVQATTANPGGRFITRDEQRRRFAQNYLDSLSRIKAEQEKPSALDKKIKSLPLTDDGRLYIPAPNTHFAEFYNTGEMTPDRQQLIDCIAAHRAQLSLCRLEPFNPALPGKITGAIQTFNYLTSHPLQSIVGLAPGNFSSKIAFRAVGAGIRGNYPPKYIYINPAFMHNHLDLYLSFFSKDAGFRSVRNNPYSTYDQMLSEYGILGLLALLIFYIGFFARHYKKLSYGLPILIMVTGIFFLDYWFEQLSVLVIFELMLLLNIKETTTPHLKTKTTVQEELAYA</sequence>
<dbReference type="AlphaFoldDB" id="A0A1G7Z0R6"/>
<feature type="transmembrane region" description="Helical" evidence="1">
    <location>
        <begin position="522"/>
        <end position="542"/>
    </location>
</feature>
<feature type="transmembrane region" description="Helical" evidence="1">
    <location>
        <begin position="143"/>
        <end position="164"/>
    </location>
</feature>
<reference evidence="3" key="1">
    <citation type="submission" date="2016-10" db="EMBL/GenBank/DDBJ databases">
        <authorList>
            <person name="Varghese N."/>
            <person name="Submissions S."/>
        </authorList>
    </citation>
    <scope>NUCLEOTIDE SEQUENCE [LARGE SCALE GENOMIC DNA]</scope>
    <source>
        <strain evidence="3">Gh-67</strain>
    </source>
</reference>
<evidence type="ECO:0000313" key="2">
    <source>
        <dbReference type="EMBL" id="SDH02185.1"/>
    </source>
</evidence>
<proteinExistence type="predicted"/>
<keyword evidence="1" id="KW-1133">Transmembrane helix</keyword>
<keyword evidence="1" id="KW-0472">Membrane</keyword>